<protein>
    <submittedName>
        <fullName evidence="1">Uncharacterized protein</fullName>
    </submittedName>
</protein>
<comment type="caution">
    <text evidence="1">The sequence shown here is derived from an EMBL/GenBank/DDBJ whole genome shotgun (WGS) entry which is preliminary data.</text>
</comment>
<keyword evidence="2" id="KW-1185">Reference proteome</keyword>
<dbReference type="Proteomes" id="UP000029707">
    <property type="component" value="Unassembled WGS sequence"/>
</dbReference>
<dbReference type="OrthoDB" id="5354497at2"/>
<evidence type="ECO:0000313" key="1">
    <source>
        <dbReference type="EMBL" id="TLD98777.1"/>
    </source>
</evidence>
<organism evidence="1 2">
    <name type="scientific">Helicobacter japonicus</name>
    <dbReference type="NCBI Taxonomy" id="425400"/>
    <lineage>
        <taxon>Bacteria</taxon>
        <taxon>Pseudomonadati</taxon>
        <taxon>Campylobacterota</taxon>
        <taxon>Epsilonproteobacteria</taxon>
        <taxon>Campylobacterales</taxon>
        <taxon>Helicobacteraceae</taxon>
        <taxon>Helicobacter</taxon>
    </lineage>
</organism>
<dbReference type="EMBL" id="JRMQ02000032">
    <property type="protein sequence ID" value="TLD98777.1"/>
    <property type="molecule type" value="Genomic_DNA"/>
</dbReference>
<sequence>MWYQWSYEKEFEQMETNLRQVSSDEEKFLELYHNFYEKENIDEKNKKIGKELLHYIDKLEIDLLATTFFGLEDLYLLAFVSKVMIYSNDLEWKLAYAIFKSYRLSKEQFQSYYDFFKSYNKFLFFVNGLDNDIHRASLISAKWYANLFVLKFIGIALALTDLAEEQCSMKDDILGIMQKSYNEMQQINNVVTEANKNKKVDFFEKVLGIAQHSYNDAKEKLNECK</sequence>
<gene>
    <name evidence="1" type="ORF">LS65_009570</name>
</gene>
<evidence type="ECO:0000313" key="2">
    <source>
        <dbReference type="Proteomes" id="UP000029707"/>
    </source>
</evidence>
<proteinExistence type="predicted"/>
<name>A0A4U8TJ19_9HELI</name>
<dbReference type="AlphaFoldDB" id="A0A4U8TJ19"/>
<dbReference type="RefSeq" id="WP_138129866.1">
    <property type="nucleotide sequence ID" value="NZ_CAPODW010000034.1"/>
</dbReference>
<accession>A0A4U8TJ19</accession>
<reference evidence="1 2" key="1">
    <citation type="journal article" date="2014" name="Genome Announc.">
        <title>Draft genome sequences of eight enterohepatic helicobacter species isolated from both laboratory and wild rodents.</title>
        <authorList>
            <person name="Sheh A."/>
            <person name="Shen Z."/>
            <person name="Fox J.G."/>
        </authorList>
    </citation>
    <scope>NUCLEOTIDE SEQUENCE [LARGE SCALE GENOMIC DNA]</scope>
    <source>
        <strain evidence="1 2">MIT 01-6451</strain>
    </source>
</reference>